<feature type="signal peptide" evidence="2">
    <location>
        <begin position="1"/>
        <end position="30"/>
    </location>
</feature>
<evidence type="ECO:0000256" key="2">
    <source>
        <dbReference type="SAM" id="SignalP"/>
    </source>
</evidence>
<evidence type="ECO:0000259" key="3">
    <source>
        <dbReference type="Pfam" id="PF17517"/>
    </source>
</evidence>
<accession>A0A5B8Y9J1</accession>
<name>A0A4Y6PY25_PERCE</name>
<feature type="chain" id="PRO_5030106668" description="IgGFc-binding protein N-terminal domain-containing protein" evidence="2">
    <location>
        <begin position="31"/>
        <end position="677"/>
    </location>
</feature>
<sequence length="677" mass="70755">MPTCYGLTPRALRWRLVLLFSAATLLFSCSDDTTDGGSQCPEGTQLNQISGSCDPIVRGDFDSGTDDTGEPSDTDEEADADPPDDTGSADVGPDAQTEDTSSDAPCSELERRCQNGNVETCYSGQFQLTDECSDDEICERGNCIPDGVSCQPGESRCVSPTAYAVCESDGSSFGDPVSCGQGESCDGGECSSGCNGVLNEKSNLGCEYVSMRLNQANGLQTLPHTVVVSNPGDQPATVSVTSPGISNFSMPDQTIQPQQSAIIDFPTSPMIDQAGVSNQIYILNTSLPVIATQFAPLNNPGAGSETSDASLLLPTNVLGTEHIVLGWQGPPGFGGFQSAGTYIDVVAMQDNTTIQVSGPKALSAGSLGSMAANSSQSFSIPRNHVLHLAENGGITSSGTDLSGTVITSNKPVAVYTGATLVNIPDQPIISNPPSSCVQTGSPCTYNADCCTGICGHPYQNGNEVAWECMDSLSAGDHVEQQLFPTDTWGTSYVATPFYNRGVNDFSIYKVTAANDNTTVSIDPPVNGVSSMTLDRGEVRQFHTPDAFEMNASAPIMVAQFMIGGTNSPSGDGDPAFLLPPAVQQFRDSYVFLVPDQYAMNFVTLIAPSGTDVQLDGTTHAASTFTQVGGQSGWAYKLVDSLAGGVHTASANQNFGIVVHGMDNYISYAFSGGIILPN</sequence>
<reference evidence="4 5" key="1">
    <citation type="submission" date="2019-06" db="EMBL/GenBank/DDBJ databases">
        <title>Persicimonas caeni gen. nov., sp. nov., a predatory bacterium isolated from solar saltern.</title>
        <authorList>
            <person name="Wang S."/>
        </authorList>
    </citation>
    <scope>NUCLEOTIDE SEQUENCE [LARGE SCALE GENOMIC DNA]</scope>
    <source>
        <strain evidence="4 5">YN101</strain>
    </source>
</reference>
<gene>
    <name evidence="4" type="ORF">FIV42_20620</name>
</gene>
<dbReference type="SUPFAM" id="SSF57184">
    <property type="entry name" value="Growth factor receptor domain"/>
    <property type="match status" value="1"/>
</dbReference>
<keyword evidence="2" id="KW-0732">Signal</keyword>
<feature type="compositionally biased region" description="Acidic residues" evidence="1">
    <location>
        <begin position="63"/>
        <end position="84"/>
    </location>
</feature>
<accession>A0A4Y6PY25</accession>
<dbReference type="Pfam" id="PF17517">
    <property type="entry name" value="IgGFc_binding"/>
    <property type="match status" value="2"/>
</dbReference>
<dbReference type="Proteomes" id="UP000315995">
    <property type="component" value="Chromosome"/>
</dbReference>
<feature type="region of interest" description="Disordered" evidence="1">
    <location>
        <begin position="37"/>
        <end position="107"/>
    </location>
</feature>
<dbReference type="PANTHER" id="PTHR46534">
    <property type="entry name" value="IGGFC_BINDING DOMAIN-CONTAINING PROTEIN"/>
    <property type="match status" value="1"/>
</dbReference>
<dbReference type="PANTHER" id="PTHR46534:SF1">
    <property type="entry name" value="IGGFC-BINDING PROTEIN N-TERMINAL DOMAIN-CONTAINING PROTEIN"/>
    <property type="match status" value="1"/>
</dbReference>
<dbReference type="EMBL" id="CP041186">
    <property type="protein sequence ID" value="QDG53059.1"/>
    <property type="molecule type" value="Genomic_DNA"/>
</dbReference>
<proteinExistence type="predicted"/>
<dbReference type="AlphaFoldDB" id="A0A4Y6PY25"/>
<organism evidence="4 5">
    <name type="scientific">Persicimonas caeni</name>
    <dbReference type="NCBI Taxonomy" id="2292766"/>
    <lineage>
        <taxon>Bacteria</taxon>
        <taxon>Deltaproteobacteria</taxon>
        <taxon>Bradymonadales</taxon>
        <taxon>Bradymonadaceae</taxon>
        <taxon>Persicimonas</taxon>
    </lineage>
</organism>
<feature type="compositionally biased region" description="Polar residues" evidence="1">
    <location>
        <begin position="37"/>
        <end position="51"/>
    </location>
</feature>
<evidence type="ECO:0000313" key="4">
    <source>
        <dbReference type="EMBL" id="QDG53059.1"/>
    </source>
</evidence>
<dbReference type="RefSeq" id="WP_141199520.1">
    <property type="nucleotide sequence ID" value="NZ_CP041186.1"/>
</dbReference>
<dbReference type="InterPro" id="IPR035234">
    <property type="entry name" value="IgGFc-bd_N"/>
</dbReference>
<feature type="domain" description="IgGFc-binding protein N-terminal" evidence="3">
    <location>
        <begin position="308"/>
        <end position="426"/>
    </location>
</feature>
<dbReference type="InterPro" id="IPR009030">
    <property type="entry name" value="Growth_fac_rcpt_cys_sf"/>
</dbReference>
<keyword evidence="5" id="KW-1185">Reference proteome</keyword>
<evidence type="ECO:0000313" key="5">
    <source>
        <dbReference type="Proteomes" id="UP000315995"/>
    </source>
</evidence>
<evidence type="ECO:0000256" key="1">
    <source>
        <dbReference type="SAM" id="MobiDB-lite"/>
    </source>
</evidence>
<dbReference type="OrthoDB" id="7794186at2"/>
<feature type="domain" description="IgGFc-binding protein N-terminal" evidence="3">
    <location>
        <begin position="468"/>
        <end position="660"/>
    </location>
</feature>
<protein>
    <recommendedName>
        <fullName evidence="3">IgGFc-binding protein N-terminal domain-containing protein</fullName>
    </recommendedName>
</protein>